<sequence>MGVEPINIDYQPNNYNEKLGLFEWQIREAFKRWKNKSELEDLIGFKLD</sequence>
<name>X1C4I5_9ZZZZ</name>
<dbReference type="AlphaFoldDB" id="X1C4I5"/>
<reference evidence="1" key="1">
    <citation type="journal article" date="2014" name="Front. Microbiol.">
        <title>High frequency of phylogenetically diverse reductive dehalogenase-homologous genes in deep subseafloor sedimentary metagenomes.</title>
        <authorList>
            <person name="Kawai M."/>
            <person name="Futagami T."/>
            <person name="Toyoda A."/>
            <person name="Takaki Y."/>
            <person name="Nishi S."/>
            <person name="Hori S."/>
            <person name="Arai W."/>
            <person name="Tsubouchi T."/>
            <person name="Morono Y."/>
            <person name="Uchiyama I."/>
            <person name="Ito T."/>
            <person name="Fujiyama A."/>
            <person name="Inagaki F."/>
            <person name="Takami H."/>
        </authorList>
    </citation>
    <scope>NUCLEOTIDE SEQUENCE</scope>
    <source>
        <strain evidence="1">Expedition CK06-06</strain>
    </source>
</reference>
<dbReference type="EMBL" id="BART01020275">
    <property type="protein sequence ID" value="GAH02277.1"/>
    <property type="molecule type" value="Genomic_DNA"/>
</dbReference>
<protein>
    <submittedName>
        <fullName evidence="1">Uncharacterized protein</fullName>
    </submittedName>
</protein>
<evidence type="ECO:0000313" key="1">
    <source>
        <dbReference type="EMBL" id="GAH02277.1"/>
    </source>
</evidence>
<gene>
    <name evidence="1" type="ORF">S01H4_37703</name>
</gene>
<proteinExistence type="predicted"/>
<comment type="caution">
    <text evidence="1">The sequence shown here is derived from an EMBL/GenBank/DDBJ whole genome shotgun (WGS) entry which is preliminary data.</text>
</comment>
<organism evidence="1">
    <name type="scientific">marine sediment metagenome</name>
    <dbReference type="NCBI Taxonomy" id="412755"/>
    <lineage>
        <taxon>unclassified sequences</taxon>
        <taxon>metagenomes</taxon>
        <taxon>ecological metagenomes</taxon>
    </lineage>
</organism>
<accession>X1C4I5</accession>